<gene>
    <name evidence="6" type="ORF">MUO14_15200</name>
</gene>
<proteinExistence type="inferred from homology"/>
<dbReference type="PROSITE" id="PS00687">
    <property type="entry name" value="ALDEHYDE_DEHYDR_GLU"/>
    <property type="match status" value="1"/>
</dbReference>
<keyword evidence="1 3" id="KW-0560">Oxidoreductase</keyword>
<feature type="domain" description="Aldehyde dehydrogenase" evidence="5">
    <location>
        <begin position="13"/>
        <end position="477"/>
    </location>
</feature>
<keyword evidence="4" id="KW-0175">Coiled coil</keyword>
<reference evidence="6 7" key="1">
    <citation type="submission" date="2022-04" db="EMBL/GenBank/DDBJ databases">
        <title>Halobacillus sp. isolated from saltern.</title>
        <authorList>
            <person name="Won M."/>
            <person name="Lee C.-M."/>
            <person name="Woen H.-Y."/>
            <person name="Kwon S.-W."/>
        </authorList>
    </citation>
    <scope>NUCLEOTIDE SEQUENCE [LARGE SCALE GENOMIC DNA]</scope>
    <source>
        <strain evidence="6 7">SSTM10-2</strain>
    </source>
</reference>
<feature type="coiled-coil region" evidence="4">
    <location>
        <begin position="72"/>
        <end position="99"/>
    </location>
</feature>
<comment type="similarity">
    <text evidence="3">Belongs to the aldehyde dehydrogenase family.</text>
</comment>
<dbReference type="InterPro" id="IPR029510">
    <property type="entry name" value="Ald_DH_CS_GLU"/>
</dbReference>
<dbReference type="Pfam" id="PF00171">
    <property type="entry name" value="Aldedh"/>
    <property type="match status" value="1"/>
</dbReference>
<dbReference type="InterPro" id="IPR016161">
    <property type="entry name" value="Ald_DH/histidinol_DH"/>
</dbReference>
<dbReference type="InterPro" id="IPR016162">
    <property type="entry name" value="Ald_DH_N"/>
</dbReference>
<evidence type="ECO:0000259" key="5">
    <source>
        <dbReference type="Pfam" id="PF00171"/>
    </source>
</evidence>
<dbReference type="Gene3D" id="3.40.605.10">
    <property type="entry name" value="Aldehyde Dehydrogenase, Chain A, domain 1"/>
    <property type="match status" value="1"/>
</dbReference>
<dbReference type="Gene3D" id="3.40.309.10">
    <property type="entry name" value="Aldehyde Dehydrogenase, Chain A, domain 2"/>
    <property type="match status" value="1"/>
</dbReference>
<dbReference type="EMBL" id="CP095074">
    <property type="protein sequence ID" value="UOQ91859.1"/>
    <property type="molecule type" value="Genomic_DNA"/>
</dbReference>
<dbReference type="InterPro" id="IPR015590">
    <property type="entry name" value="Aldehyde_DH_dom"/>
</dbReference>
<dbReference type="SUPFAM" id="SSF53720">
    <property type="entry name" value="ALDH-like"/>
    <property type="match status" value="1"/>
</dbReference>
<accession>A0ABY4GV53</accession>
<name>A0ABY4GV53_9BACI</name>
<evidence type="ECO:0000256" key="2">
    <source>
        <dbReference type="PROSITE-ProRule" id="PRU10007"/>
    </source>
</evidence>
<dbReference type="Proteomes" id="UP000831880">
    <property type="component" value="Chromosome"/>
</dbReference>
<feature type="active site" evidence="2">
    <location>
        <position position="250"/>
    </location>
</feature>
<dbReference type="InterPro" id="IPR016163">
    <property type="entry name" value="Ald_DH_C"/>
</dbReference>
<evidence type="ECO:0000256" key="1">
    <source>
        <dbReference type="ARBA" id="ARBA00023002"/>
    </source>
</evidence>
<protein>
    <submittedName>
        <fullName evidence="6">Aldehyde dehydrogenase family protein</fullName>
    </submittedName>
</protein>
<evidence type="ECO:0000256" key="3">
    <source>
        <dbReference type="RuleBase" id="RU003345"/>
    </source>
</evidence>
<sequence length="492" mass="54073">MSKKLNMYMNGDWVESSSNETFDIINPATQEVIAIAPKATKEETEEAIKAAKRTFESGVWSYLPPQERARVLLQIAEKMEEHLNELAELEVQNNGKTKREAESDAQEAINSFRYYAGLLNMPDGQTYEYSDDMQTLIVKEPIGTAGLIVPWNFPLLMSVWKIAPALAAGNSIILKPAEITPITAVKLFELIDETDLPKGAANLLLGSGSVVGQTIAESEDVDIVSFTGSTGVGRHIMTAATGNMKKVSLELGGKSPNIIFDDADLETAVDYALYGIFLGAGQVCSSGSRILVQEGIYDKFVERYVERAKAIKVGPGNDEKAEMGAIVSRKHLESILEYVKIGIEEGANLALGGSQIKWGELEKGFFLEPTIFIDVTNCMRIVREEIFGPVVTVQKFKDEDDAIKDANDTDFGLAGAVFSNDQNKALRVIKRVRAGITWVNAYHLTNVQAPWGGYKQSGIGRSLGTYGLDEYQETKQINMNLAPKPLHWFEEG</sequence>
<evidence type="ECO:0000313" key="6">
    <source>
        <dbReference type="EMBL" id="UOQ91859.1"/>
    </source>
</evidence>
<keyword evidence="7" id="KW-1185">Reference proteome</keyword>
<dbReference type="RefSeq" id="WP_244751470.1">
    <property type="nucleotide sequence ID" value="NZ_CP095074.1"/>
</dbReference>
<evidence type="ECO:0000256" key="4">
    <source>
        <dbReference type="SAM" id="Coils"/>
    </source>
</evidence>
<organism evidence="6 7">
    <name type="scientific">Halobacillus shinanisalinarum</name>
    <dbReference type="NCBI Taxonomy" id="2932258"/>
    <lineage>
        <taxon>Bacteria</taxon>
        <taxon>Bacillati</taxon>
        <taxon>Bacillota</taxon>
        <taxon>Bacilli</taxon>
        <taxon>Bacillales</taxon>
        <taxon>Bacillaceae</taxon>
        <taxon>Halobacillus</taxon>
    </lineage>
</organism>
<dbReference type="PANTHER" id="PTHR11699">
    <property type="entry name" value="ALDEHYDE DEHYDROGENASE-RELATED"/>
    <property type="match status" value="1"/>
</dbReference>
<evidence type="ECO:0000313" key="7">
    <source>
        <dbReference type="Proteomes" id="UP000831880"/>
    </source>
</evidence>